<reference evidence="2 3" key="1">
    <citation type="submission" date="2015-05" db="EMBL/GenBank/DDBJ databases">
        <title>Genome sequences of Pluralibacter gergoviae.</title>
        <authorList>
            <person name="Greninger A.L."/>
            <person name="Miller S."/>
        </authorList>
    </citation>
    <scope>NUCLEOTIDE SEQUENCE [LARGE SCALE GENOMIC DNA]</scope>
    <source>
        <strain evidence="2 3">JS81F13</strain>
    </source>
</reference>
<dbReference type="Gene3D" id="3.10.20.30">
    <property type="match status" value="1"/>
</dbReference>
<protein>
    <recommendedName>
        <fullName evidence="1">2Fe-2S ferredoxin-type domain-containing protein</fullName>
    </recommendedName>
</protein>
<evidence type="ECO:0000259" key="1">
    <source>
        <dbReference type="PROSITE" id="PS51085"/>
    </source>
</evidence>
<keyword evidence="3" id="KW-1185">Reference proteome</keyword>
<accession>A0A0J5PUK8</accession>
<dbReference type="GO" id="GO:0051537">
    <property type="term" value="F:2 iron, 2 sulfur cluster binding"/>
    <property type="evidence" value="ECO:0007669"/>
    <property type="project" value="InterPro"/>
</dbReference>
<name>A0A0J5PUK8_PLUGE</name>
<dbReference type="EMBL" id="LDZF01000009">
    <property type="protein sequence ID" value="KMK13874.1"/>
    <property type="molecule type" value="Genomic_DNA"/>
</dbReference>
<gene>
    <name evidence="2" type="ORF">ABW06_10470</name>
</gene>
<evidence type="ECO:0000313" key="3">
    <source>
        <dbReference type="Proteomes" id="UP000036196"/>
    </source>
</evidence>
<dbReference type="InterPro" id="IPR012675">
    <property type="entry name" value="Beta-grasp_dom_sf"/>
</dbReference>
<dbReference type="InterPro" id="IPR006058">
    <property type="entry name" value="2Fe2S_fd_BS"/>
</dbReference>
<dbReference type="AlphaFoldDB" id="A0A0J5PUK8"/>
<feature type="domain" description="2Fe-2S ferredoxin-type" evidence="1">
    <location>
        <begin position="4"/>
        <end position="97"/>
    </location>
</feature>
<dbReference type="eggNOG" id="COG1018">
    <property type="taxonomic scope" value="Bacteria"/>
</dbReference>
<proteinExistence type="predicted"/>
<dbReference type="SUPFAM" id="SSF54292">
    <property type="entry name" value="2Fe-2S ferredoxin-like"/>
    <property type="match status" value="1"/>
</dbReference>
<dbReference type="InterPro" id="IPR036010">
    <property type="entry name" value="2Fe-2S_ferredoxin-like_sf"/>
</dbReference>
<dbReference type="PATRIC" id="fig|61647.15.peg.5473"/>
<organism evidence="2 3">
    <name type="scientific">Pluralibacter gergoviae</name>
    <name type="common">Enterobacter gergoviae</name>
    <dbReference type="NCBI Taxonomy" id="61647"/>
    <lineage>
        <taxon>Bacteria</taxon>
        <taxon>Pseudomonadati</taxon>
        <taxon>Pseudomonadota</taxon>
        <taxon>Gammaproteobacteria</taxon>
        <taxon>Enterobacterales</taxon>
        <taxon>Enterobacteriaceae</taxon>
        <taxon>Pluralibacter</taxon>
    </lineage>
</organism>
<dbReference type="PROSITE" id="PS51085">
    <property type="entry name" value="2FE2S_FER_2"/>
    <property type="match status" value="1"/>
</dbReference>
<dbReference type="InterPro" id="IPR001041">
    <property type="entry name" value="2Fe-2S_ferredoxin-type"/>
</dbReference>
<sequence>MERAMFRIEVQNLQQEYQCPADKDLLRGMEGAGKKGIAVGCRGGGCGICKIEILRGKWVCKKMSASALSAGERQKGIVLACCCYPRGPLVLRVSEKMKYKMEKYGTARAG</sequence>
<dbReference type="PROSITE" id="PS00197">
    <property type="entry name" value="2FE2S_FER_1"/>
    <property type="match status" value="1"/>
</dbReference>
<dbReference type="Proteomes" id="UP000036196">
    <property type="component" value="Unassembled WGS sequence"/>
</dbReference>
<evidence type="ECO:0000313" key="2">
    <source>
        <dbReference type="EMBL" id="KMK13874.1"/>
    </source>
</evidence>
<dbReference type="Pfam" id="PF00111">
    <property type="entry name" value="Fer2"/>
    <property type="match status" value="1"/>
</dbReference>
<dbReference type="STRING" id="61647.LG71_12255"/>
<comment type="caution">
    <text evidence="2">The sequence shown here is derived from an EMBL/GenBank/DDBJ whole genome shotgun (WGS) entry which is preliminary data.</text>
</comment>